<dbReference type="PANTHER" id="PTHR22754:SF32">
    <property type="entry name" value="DISCO-INTERACTING PROTEIN 2"/>
    <property type="match status" value="1"/>
</dbReference>
<proteinExistence type="predicted"/>
<name>A0AAP0R9H8_LIQFO</name>
<dbReference type="SUPFAM" id="SSF51161">
    <property type="entry name" value="Trimeric LpxA-like enzymes"/>
    <property type="match status" value="1"/>
</dbReference>
<keyword evidence="1" id="KW-1133">Transmembrane helix</keyword>
<comment type="caution">
    <text evidence="2">The sequence shown here is derived from an EMBL/GenBank/DDBJ whole genome shotgun (WGS) entry which is preliminary data.</text>
</comment>
<dbReference type="Proteomes" id="UP001415857">
    <property type="component" value="Unassembled WGS sequence"/>
</dbReference>
<organism evidence="2 3">
    <name type="scientific">Liquidambar formosana</name>
    <name type="common">Formosan gum</name>
    <dbReference type="NCBI Taxonomy" id="63359"/>
    <lineage>
        <taxon>Eukaryota</taxon>
        <taxon>Viridiplantae</taxon>
        <taxon>Streptophyta</taxon>
        <taxon>Embryophyta</taxon>
        <taxon>Tracheophyta</taxon>
        <taxon>Spermatophyta</taxon>
        <taxon>Magnoliopsida</taxon>
        <taxon>eudicotyledons</taxon>
        <taxon>Gunneridae</taxon>
        <taxon>Pentapetalae</taxon>
        <taxon>Saxifragales</taxon>
        <taxon>Altingiaceae</taxon>
        <taxon>Liquidambar</taxon>
    </lineage>
</organism>
<sequence length="429" mass="47003">MLIFPAYLSVSAFISLVSANHTLINRLPWSGYLISLVFAPLAWILCIFSTCISIAFFGNSFLQPNYALTPEVSIWSTDFVKWWTLYKAQEVASKVLAVHLRGTVFLKFWFEMLGARIGSSVLLDTVDITDPSLVSIGDGAVIAEGALVQSHEVKNGILSFLPIRIGRNSSVGPYAVIQKGSVLGEEAEVLALQKSEGGKPVFKSTKANNVQKPYQKPLTALKLRLLTTSWASTWSVSSALSQQLSSTSSTFGSLERPSSPQHFAFLCISGAFHWIPYTIVAYAIMFANASSDPISFATSIAIAYLAHGLILCFLTSTLTRFLAGKQEAKQSHLKTWLRHRITISCHLRFAKLLSGTEAFCIYLRLLGAKIGKHCSIRAINPVSDPELISIGAGVHLGDFSRIIAGFYTSVGLLEEKLRCRTIQWSEVKA</sequence>
<gene>
    <name evidence="2" type="ORF">L1049_017835</name>
</gene>
<feature type="transmembrane region" description="Helical" evidence="1">
    <location>
        <begin position="29"/>
        <end position="57"/>
    </location>
</feature>
<keyword evidence="3" id="KW-1185">Reference proteome</keyword>
<dbReference type="InterPro" id="IPR011004">
    <property type="entry name" value="Trimer_LpxA-like_sf"/>
</dbReference>
<accession>A0AAP0R9H8</accession>
<dbReference type="AlphaFoldDB" id="A0AAP0R9H8"/>
<protein>
    <submittedName>
        <fullName evidence="2">Uncharacterized protein</fullName>
    </submittedName>
</protein>
<feature type="transmembrane region" description="Helical" evidence="1">
    <location>
        <begin position="263"/>
        <end position="284"/>
    </location>
</feature>
<evidence type="ECO:0000313" key="3">
    <source>
        <dbReference type="Proteomes" id="UP001415857"/>
    </source>
</evidence>
<feature type="transmembrane region" description="Helical" evidence="1">
    <location>
        <begin position="296"/>
        <end position="323"/>
    </location>
</feature>
<evidence type="ECO:0000256" key="1">
    <source>
        <dbReference type="SAM" id="Phobius"/>
    </source>
</evidence>
<reference evidence="2 3" key="1">
    <citation type="journal article" date="2024" name="Plant J.">
        <title>Genome sequences and population genomics reveal climatic adaptation and genomic divergence between two closely related sweetgum species.</title>
        <authorList>
            <person name="Xu W.Q."/>
            <person name="Ren C.Q."/>
            <person name="Zhang X.Y."/>
            <person name="Comes H.P."/>
            <person name="Liu X.H."/>
            <person name="Li Y.G."/>
            <person name="Kettle C.J."/>
            <person name="Jalonen R."/>
            <person name="Gaisberger H."/>
            <person name="Ma Y.Z."/>
            <person name="Qiu Y.X."/>
        </authorList>
    </citation>
    <scope>NUCLEOTIDE SEQUENCE [LARGE SCALE GENOMIC DNA]</scope>
    <source>
        <strain evidence="2">Hangzhou</strain>
    </source>
</reference>
<keyword evidence="1" id="KW-0812">Transmembrane</keyword>
<dbReference type="EMBL" id="JBBPBK010000012">
    <property type="protein sequence ID" value="KAK9273028.1"/>
    <property type="molecule type" value="Genomic_DNA"/>
</dbReference>
<dbReference type="Gene3D" id="2.160.10.10">
    <property type="entry name" value="Hexapeptide repeat proteins"/>
    <property type="match status" value="1"/>
</dbReference>
<dbReference type="PANTHER" id="PTHR22754">
    <property type="entry name" value="DISCO-INTERACTING PROTEIN 2 DIP2 -RELATED"/>
    <property type="match status" value="1"/>
</dbReference>
<keyword evidence="1" id="KW-0472">Membrane</keyword>
<evidence type="ECO:0000313" key="2">
    <source>
        <dbReference type="EMBL" id="KAK9273028.1"/>
    </source>
</evidence>